<comment type="subcellular location">
    <subcellularLocation>
        <location evidence="1">Cell membrane</location>
        <topology evidence="1">Multi-pass membrane protein</topology>
    </subcellularLocation>
</comment>
<proteinExistence type="predicted"/>
<dbReference type="PROSITE" id="PS50262">
    <property type="entry name" value="G_PROTEIN_RECEP_F1_2"/>
    <property type="match status" value="1"/>
</dbReference>
<accession>G5C7P1</accession>
<keyword evidence="8 13" id="KW-0675">Receptor</keyword>
<evidence type="ECO:0000256" key="8">
    <source>
        <dbReference type="ARBA" id="ARBA00023170"/>
    </source>
</evidence>
<evidence type="ECO:0000256" key="11">
    <source>
        <dbReference type="SAM" id="Phobius"/>
    </source>
</evidence>
<keyword evidence="7 11" id="KW-0472">Membrane</keyword>
<evidence type="ECO:0000259" key="12">
    <source>
        <dbReference type="PROSITE" id="PS50262"/>
    </source>
</evidence>
<feature type="transmembrane region" description="Helical" evidence="11">
    <location>
        <begin position="140"/>
        <end position="163"/>
    </location>
</feature>
<dbReference type="FunFam" id="1.20.1070.10:FF:000015">
    <property type="entry name" value="Olfactory receptor"/>
    <property type="match status" value="1"/>
</dbReference>
<keyword evidence="4 11" id="KW-0812">Transmembrane</keyword>
<feature type="transmembrane region" description="Helical" evidence="11">
    <location>
        <begin position="102"/>
        <end position="128"/>
    </location>
</feature>
<dbReference type="AlphaFoldDB" id="G5C7P1"/>
<dbReference type="GO" id="GO:0005886">
    <property type="term" value="C:plasma membrane"/>
    <property type="evidence" value="ECO:0007669"/>
    <property type="project" value="UniProtKB-SubCell"/>
</dbReference>
<evidence type="ECO:0000313" key="14">
    <source>
        <dbReference type="Proteomes" id="UP000006813"/>
    </source>
</evidence>
<reference evidence="13 14" key="1">
    <citation type="journal article" date="2011" name="Nature">
        <title>Genome sequencing reveals insights into physiology and longevity of the naked mole rat.</title>
        <authorList>
            <person name="Kim E.B."/>
            <person name="Fang X."/>
            <person name="Fushan A.A."/>
            <person name="Huang Z."/>
            <person name="Lobanov A.V."/>
            <person name="Han L."/>
            <person name="Marino S.M."/>
            <person name="Sun X."/>
            <person name="Turanov A.A."/>
            <person name="Yang P."/>
            <person name="Yim S.H."/>
            <person name="Zhao X."/>
            <person name="Kasaikina M.V."/>
            <person name="Stoletzki N."/>
            <person name="Peng C."/>
            <person name="Polak P."/>
            <person name="Xiong Z."/>
            <person name="Kiezun A."/>
            <person name="Zhu Y."/>
            <person name="Chen Y."/>
            <person name="Kryukov G.V."/>
            <person name="Zhang Q."/>
            <person name="Peshkin L."/>
            <person name="Yang L."/>
            <person name="Bronson R.T."/>
            <person name="Buffenstein R."/>
            <person name="Wang B."/>
            <person name="Han C."/>
            <person name="Li Q."/>
            <person name="Chen L."/>
            <person name="Zhao W."/>
            <person name="Sunyaev S.R."/>
            <person name="Park T.J."/>
            <person name="Zhang G."/>
            <person name="Wang J."/>
            <person name="Gladyshev V.N."/>
        </authorList>
    </citation>
    <scope>NUCLEOTIDE SEQUENCE [LARGE SCALE GENOMIC DNA]</scope>
</reference>
<dbReference type="GO" id="GO:0004930">
    <property type="term" value="F:G protein-coupled receptor activity"/>
    <property type="evidence" value="ECO:0007669"/>
    <property type="project" value="UniProtKB-KW"/>
</dbReference>
<dbReference type="EMBL" id="JH173696">
    <property type="protein sequence ID" value="EHB17552.1"/>
    <property type="molecule type" value="Genomic_DNA"/>
</dbReference>
<evidence type="ECO:0000313" key="13">
    <source>
        <dbReference type="EMBL" id="EHB17552.1"/>
    </source>
</evidence>
<keyword evidence="5 11" id="KW-1133">Transmembrane helix</keyword>
<keyword evidence="3" id="KW-0716">Sensory transduction</keyword>
<dbReference type="InterPro" id="IPR000725">
    <property type="entry name" value="Olfact_rcpt"/>
</dbReference>
<evidence type="ECO:0000256" key="9">
    <source>
        <dbReference type="ARBA" id="ARBA00023224"/>
    </source>
</evidence>
<dbReference type="InterPro" id="IPR017452">
    <property type="entry name" value="GPCR_Rhodpsn_7TM"/>
</dbReference>
<feature type="transmembrane region" description="Helical" evidence="11">
    <location>
        <begin position="178"/>
        <end position="196"/>
    </location>
</feature>
<dbReference type="Gene3D" id="1.20.1070.10">
    <property type="entry name" value="Rhodopsin 7-helix transmembrane proteins"/>
    <property type="match status" value="1"/>
</dbReference>
<evidence type="ECO:0000256" key="2">
    <source>
        <dbReference type="ARBA" id="ARBA00022475"/>
    </source>
</evidence>
<evidence type="ECO:0000256" key="7">
    <source>
        <dbReference type="ARBA" id="ARBA00023136"/>
    </source>
</evidence>
<sequence length="211" mass="24020">MAQYFLYIGFVEAEFILVGLMAYYCYVAICSPLHYPVLMSHRVCWVILTSSWFSGALDSFLLTLLTVTLPFCASHTINQFFCEAPSVLRLACGGKAAYEMVMYVYCVLRLLVPFSVVTMSYTHILLPVCFMKSAEGRKKAFTTCSSLMMVVMLFYGATLYTYILPQSYHMPLQDRVSSIFYTICPPVVNPLIYSLMNRAVREASDKLLDRH</sequence>
<dbReference type="InParanoid" id="G5C7P1"/>
<dbReference type="Proteomes" id="UP000006813">
    <property type="component" value="Unassembled WGS sequence"/>
</dbReference>
<evidence type="ECO:0000256" key="5">
    <source>
        <dbReference type="ARBA" id="ARBA00022989"/>
    </source>
</evidence>
<keyword evidence="2" id="KW-1003">Cell membrane</keyword>
<dbReference type="GO" id="GO:0004984">
    <property type="term" value="F:olfactory receptor activity"/>
    <property type="evidence" value="ECO:0007669"/>
    <property type="project" value="InterPro"/>
</dbReference>
<name>G5C7P1_HETGA</name>
<feature type="domain" description="G-protein coupled receptors family 1 profile" evidence="12">
    <location>
        <begin position="1"/>
        <end position="193"/>
    </location>
</feature>
<dbReference type="SUPFAM" id="SSF81321">
    <property type="entry name" value="Family A G protein-coupled receptor-like"/>
    <property type="match status" value="1"/>
</dbReference>
<dbReference type="PANTHER" id="PTHR26453">
    <property type="entry name" value="OLFACTORY RECEPTOR"/>
    <property type="match status" value="1"/>
</dbReference>
<dbReference type="STRING" id="10181.G5C7P1"/>
<keyword evidence="9" id="KW-0807">Transducer</keyword>
<evidence type="ECO:0000256" key="3">
    <source>
        <dbReference type="ARBA" id="ARBA00022606"/>
    </source>
</evidence>
<evidence type="ECO:0000256" key="10">
    <source>
        <dbReference type="ARBA" id="ARBA00053672"/>
    </source>
</evidence>
<keyword evidence="6" id="KW-0297">G-protein coupled receptor</keyword>
<feature type="transmembrane region" description="Helical" evidence="11">
    <location>
        <begin position="43"/>
        <end position="65"/>
    </location>
</feature>
<protein>
    <submittedName>
        <fullName evidence="13">Olfactory receptor 2T6</fullName>
    </submittedName>
</protein>
<gene>
    <name evidence="13" type="ORF">GW7_02528</name>
</gene>
<evidence type="ECO:0000256" key="1">
    <source>
        <dbReference type="ARBA" id="ARBA00004651"/>
    </source>
</evidence>
<feature type="transmembrane region" description="Helical" evidence="11">
    <location>
        <begin position="6"/>
        <end position="31"/>
    </location>
</feature>
<dbReference type="Pfam" id="PF13853">
    <property type="entry name" value="7tm_4"/>
    <property type="match status" value="1"/>
</dbReference>
<comment type="function">
    <text evidence="10">Possible taste receptor.</text>
</comment>
<evidence type="ECO:0000256" key="4">
    <source>
        <dbReference type="ARBA" id="ARBA00022692"/>
    </source>
</evidence>
<evidence type="ECO:0000256" key="6">
    <source>
        <dbReference type="ARBA" id="ARBA00023040"/>
    </source>
</evidence>
<dbReference type="PRINTS" id="PR00245">
    <property type="entry name" value="OLFACTORYR"/>
</dbReference>
<organism evidence="13 14">
    <name type="scientific">Heterocephalus glaber</name>
    <name type="common">Naked mole rat</name>
    <dbReference type="NCBI Taxonomy" id="10181"/>
    <lineage>
        <taxon>Eukaryota</taxon>
        <taxon>Metazoa</taxon>
        <taxon>Chordata</taxon>
        <taxon>Craniata</taxon>
        <taxon>Vertebrata</taxon>
        <taxon>Euteleostomi</taxon>
        <taxon>Mammalia</taxon>
        <taxon>Eutheria</taxon>
        <taxon>Euarchontoglires</taxon>
        <taxon>Glires</taxon>
        <taxon>Rodentia</taxon>
        <taxon>Hystricomorpha</taxon>
        <taxon>Bathyergidae</taxon>
        <taxon>Heterocephalus</taxon>
    </lineage>
</organism>